<feature type="transmembrane region" description="Helical" evidence="1">
    <location>
        <begin position="43"/>
        <end position="66"/>
    </location>
</feature>
<feature type="transmembrane region" description="Helical" evidence="1">
    <location>
        <begin position="157"/>
        <end position="180"/>
    </location>
</feature>
<sequence length="654" mass="70523">MSRLEHHLSTSSTGSKRYSESIHLIPTPDEEERRPKRVEHFILTPWVVFGLGVLMIIFGVVIIALLQVSQHNHGFHAPQKNVFSSIASTSFLTGFFPTLFILPVAYAWHVTDWALRWLQPYIVLAVGRARAEDSLLLDYISQNQVLALWTSTRKRHWLILGSMFTAIITNLFQPFAGALLSVKQLPSTQDITVTSATTVGLTPDFATLNAFLAAAGFTEAAAFQGLPDPPFVLDNWATSQINLPQNPGLNASLALNTFGVRSNTNCINPTTVDLSTTNPTNFSITASTSTGCSANVTFDPASAEQQYGSASVNAVSCGFNTSVHQEFLPVMFWFFHTQDNTGTPQAKAVICAPTIELFNVQAQVDLNNGSLSSVTILSNYTAPNNVTGGDLDGKAFNGLALQQLAANNSFVSARATAIGSGLPGAILRFAQQSDLQQFFDSDTAFLNLTTQIYTQHLSVSAKSIYFIPGVADVAASKTSLVERIVIDELAAIALSTLLIITGLIGITVHALHLRTRRANHLHLTAEPGSIASALALTSRSGFGELLVPYDDRGSMQHKLQSLHFSLDRRTGAIVAQEYEDVAQRGERGYALGGYGVGIPEVREPVIDTMPGTGEGMQSLEKAPSAFLSSASEEVFLSLPASLEYEPRSGSFGPR</sequence>
<feature type="transmembrane region" description="Helical" evidence="1">
    <location>
        <begin position="86"/>
        <end position="108"/>
    </location>
</feature>
<dbReference type="EMBL" id="SGPM01000016">
    <property type="protein sequence ID" value="THH32743.1"/>
    <property type="molecule type" value="Genomic_DNA"/>
</dbReference>
<proteinExistence type="predicted"/>
<dbReference type="Proteomes" id="UP000308730">
    <property type="component" value="Unassembled WGS sequence"/>
</dbReference>
<feature type="transmembrane region" description="Helical" evidence="1">
    <location>
        <begin position="489"/>
        <end position="511"/>
    </location>
</feature>
<dbReference type="OrthoDB" id="3248909at2759"/>
<dbReference type="PANTHER" id="PTHR37544:SF3">
    <property type="entry name" value="SPRAY"/>
    <property type="match status" value="1"/>
</dbReference>
<dbReference type="InterPro" id="IPR021840">
    <property type="entry name" value="DUF3433"/>
</dbReference>
<evidence type="ECO:0000256" key="1">
    <source>
        <dbReference type="SAM" id="Phobius"/>
    </source>
</evidence>
<reference evidence="2 3" key="1">
    <citation type="submission" date="2019-02" db="EMBL/GenBank/DDBJ databases">
        <title>Genome sequencing of the rare red list fungi Antrodiella citrinella (Flaviporus citrinellus).</title>
        <authorList>
            <person name="Buettner E."/>
            <person name="Kellner H."/>
        </authorList>
    </citation>
    <scope>NUCLEOTIDE SEQUENCE [LARGE SCALE GENOMIC DNA]</scope>
    <source>
        <strain evidence="2 3">DSM 108506</strain>
    </source>
</reference>
<evidence type="ECO:0000313" key="3">
    <source>
        <dbReference type="Proteomes" id="UP000308730"/>
    </source>
</evidence>
<dbReference type="AlphaFoldDB" id="A0A4V3XJE4"/>
<accession>A0A4V3XJE4</accession>
<keyword evidence="1" id="KW-1133">Transmembrane helix</keyword>
<evidence type="ECO:0000313" key="2">
    <source>
        <dbReference type="EMBL" id="THH32743.1"/>
    </source>
</evidence>
<keyword evidence="1" id="KW-0472">Membrane</keyword>
<protein>
    <submittedName>
        <fullName evidence="2">Uncharacterized protein</fullName>
    </submittedName>
</protein>
<dbReference type="PANTHER" id="PTHR37544">
    <property type="entry name" value="SPRAY-RELATED"/>
    <property type="match status" value="1"/>
</dbReference>
<gene>
    <name evidence="2" type="ORF">EUX98_g1425</name>
</gene>
<name>A0A4V3XJE4_9APHY</name>
<comment type="caution">
    <text evidence="2">The sequence shown here is derived from an EMBL/GenBank/DDBJ whole genome shotgun (WGS) entry which is preliminary data.</text>
</comment>
<keyword evidence="1" id="KW-0812">Transmembrane</keyword>
<dbReference type="Pfam" id="PF11915">
    <property type="entry name" value="DUF3433"/>
    <property type="match status" value="1"/>
</dbReference>
<keyword evidence="3" id="KW-1185">Reference proteome</keyword>
<organism evidence="2 3">
    <name type="scientific">Antrodiella citrinella</name>
    <dbReference type="NCBI Taxonomy" id="2447956"/>
    <lineage>
        <taxon>Eukaryota</taxon>
        <taxon>Fungi</taxon>
        <taxon>Dikarya</taxon>
        <taxon>Basidiomycota</taxon>
        <taxon>Agaricomycotina</taxon>
        <taxon>Agaricomycetes</taxon>
        <taxon>Polyporales</taxon>
        <taxon>Steccherinaceae</taxon>
        <taxon>Antrodiella</taxon>
    </lineage>
</organism>